<proteinExistence type="predicted"/>
<gene>
    <name evidence="1" type="ORF">COCNU_07G014900</name>
</gene>
<protein>
    <submittedName>
        <fullName evidence="1">Uncharacterized protein</fullName>
    </submittedName>
</protein>
<comment type="caution">
    <text evidence="1">The sequence shown here is derived from an EMBL/GenBank/DDBJ whole genome shotgun (WGS) entry which is preliminary data.</text>
</comment>
<reference evidence="1" key="2">
    <citation type="submission" date="2019-07" db="EMBL/GenBank/DDBJ databases">
        <authorList>
            <person name="Yang Y."/>
            <person name="Bocs S."/>
            <person name="Baudouin L."/>
        </authorList>
    </citation>
    <scope>NUCLEOTIDE SEQUENCE</scope>
    <source>
        <tissue evidence="1">Spear leaf of Hainan Tall coconut</tissue>
    </source>
</reference>
<name>A0A8K0IHR7_COCNU</name>
<dbReference type="Proteomes" id="UP000797356">
    <property type="component" value="Chromosome 7"/>
</dbReference>
<evidence type="ECO:0000313" key="1">
    <source>
        <dbReference type="EMBL" id="KAG1355378.1"/>
    </source>
</evidence>
<evidence type="ECO:0000313" key="2">
    <source>
        <dbReference type="Proteomes" id="UP000797356"/>
    </source>
</evidence>
<sequence length="133" mass="14807">MKKEFYFLFKQRSDAYAVTSKTSGIHQIRSNVDNRKQFRQHDVGYLLNQCQHLASIDVHGVEGWARVRSEFGHVGEWLAKVRGVHLQGEGPCGGVDGTVVEDSVAETIVEEVKDSGIGELIGPIRVAQLVDWS</sequence>
<keyword evidence="2" id="KW-1185">Reference proteome</keyword>
<reference evidence="1" key="1">
    <citation type="journal article" date="2017" name="Gigascience">
        <title>The genome draft of coconut (Cocos nucifera).</title>
        <authorList>
            <person name="Xiao Y."/>
            <person name="Xu P."/>
            <person name="Fan H."/>
            <person name="Baudouin L."/>
            <person name="Xia W."/>
            <person name="Bocs S."/>
            <person name="Xu J."/>
            <person name="Li Q."/>
            <person name="Guo A."/>
            <person name="Zhou L."/>
            <person name="Li J."/>
            <person name="Wu Y."/>
            <person name="Ma Z."/>
            <person name="Armero A."/>
            <person name="Issali A.E."/>
            <person name="Liu N."/>
            <person name="Peng M."/>
            <person name="Yang Y."/>
        </authorList>
    </citation>
    <scope>NUCLEOTIDE SEQUENCE</scope>
    <source>
        <tissue evidence="1">Spear leaf of Hainan Tall coconut</tissue>
    </source>
</reference>
<dbReference type="AlphaFoldDB" id="A0A8K0IHR7"/>
<accession>A0A8K0IHR7</accession>
<dbReference type="EMBL" id="CM017878">
    <property type="protein sequence ID" value="KAG1355378.1"/>
    <property type="molecule type" value="Genomic_DNA"/>
</dbReference>
<organism evidence="1 2">
    <name type="scientific">Cocos nucifera</name>
    <name type="common">Coconut palm</name>
    <dbReference type="NCBI Taxonomy" id="13894"/>
    <lineage>
        <taxon>Eukaryota</taxon>
        <taxon>Viridiplantae</taxon>
        <taxon>Streptophyta</taxon>
        <taxon>Embryophyta</taxon>
        <taxon>Tracheophyta</taxon>
        <taxon>Spermatophyta</taxon>
        <taxon>Magnoliopsida</taxon>
        <taxon>Liliopsida</taxon>
        <taxon>Arecaceae</taxon>
        <taxon>Arecoideae</taxon>
        <taxon>Cocoseae</taxon>
        <taxon>Attaleinae</taxon>
        <taxon>Cocos</taxon>
    </lineage>
</organism>